<dbReference type="GO" id="GO:0016853">
    <property type="term" value="F:isomerase activity"/>
    <property type="evidence" value="ECO:0007669"/>
    <property type="project" value="UniProtKB-KW"/>
</dbReference>
<dbReference type="Proteomes" id="UP000093943">
    <property type="component" value="Unassembled WGS sequence"/>
</dbReference>
<dbReference type="Gene3D" id="3.40.50.12500">
    <property type="match status" value="1"/>
</dbReference>
<dbReference type="InterPro" id="IPR026286">
    <property type="entry name" value="MaiA/AMDase"/>
</dbReference>
<protein>
    <submittedName>
        <fullName evidence="1">Maleate cis-trans isomerase</fullName>
    </submittedName>
</protein>
<dbReference type="PIRSF" id="PIRSF015736">
    <property type="entry name" value="MI"/>
    <property type="match status" value="1"/>
</dbReference>
<name>A0A1A2NL83_MYCSD</name>
<dbReference type="EMBL" id="LZKG01000058">
    <property type="protein sequence ID" value="OBI31454.1"/>
    <property type="molecule type" value="Genomic_DNA"/>
</dbReference>
<dbReference type="RefSeq" id="WP_064923626.1">
    <property type="nucleotide sequence ID" value="NZ_LZJK01000138.1"/>
</dbReference>
<gene>
    <name evidence="1" type="ORF">A5710_18010</name>
</gene>
<keyword evidence="1" id="KW-0413">Isomerase</keyword>
<dbReference type="OrthoDB" id="4537983at2"/>
<dbReference type="PANTHER" id="PTHR40267:SF1">
    <property type="entry name" value="BLR3294 PROTEIN"/>
    <property type="match status" value="1"/>
</dbReference>
<reference evidence="2" key="1">
    <citation type="submission" date="2016-06" db="EMBL/GenBank/DDBJ databases">
        <authorList>
            <person name="Sutton G."/>
            <person name="Brinkac L."/>
            <person name="Sanka R."/>
            <person name="Adams M."/>
            <person name="Lau E."/>
            <person name="Sam S."/>
            <person name="Sreng N."/>
            <person name="Him V."/>
            <person name="Kerleguer A."/>
            <person name="Cheng S."/>
        </authorList>
    </citation>
    <scope>NUCLEOTIDE SEQUENCE [LARGE SCALE GENOMIC DNA]</scope>
    <source>
        <strain evidence="2">E1876</strain>
    </source>
</reference>
<accession>A0A1A2NL83</accession>
<dbReference type="InterPro" id="IPR053714">
    <property type="entry name" value="Iso_Racemase_Enz_sf"/>
</dbReference>
<organism evidence="1 2">
    <name type="scientific">Mycolicibacter sinensis (strain JDM601)</name>
    <name type="common">Mycobacterium sinense</name>
    <dbReference type="NCBI Taxonomy" id="875328"/>
    <lineage>
        <taxon>Bacteria</taxon>
        <taxon>Bacillati</taxon>
        <taxon>Actinomycetota</taxon>
        <taxon>Actinomycetes</taxon>
        <taxon>Mycobacteriales</taxon>
        <taxon>Mycobacteriaceae</taxon>
        <taxon>Mycolicibacter</taxon>
    </lineage>
</organism>
<dbReference type="AlphaFoldDB" id="A0A1A2NL83"/>
<sequence>MSGVRCVGFIYPGHAAEADYGQAARLLQLDLPVAHVYGTDLHAVAELMDLGSPAKLAHGAALLAPQRPAAVVWACTSGSFVFGPEGAAHQVDRLAAEAGVPASSTSFGFVHALAALGCRRVAVAASYPRDIAGLFAGFIAAHGITIEAMGDAGIPTAAEVGRLTRSQIRDLALRNDTARAEALLIPDTAMHTIGQVDELERLLGKPVLTANAVTIWEGLRIAGIARHATGLGALFEEGR</sequence>
<dbReference type="Pfam" id="PF17645">
    <property type="entry name" value="Amdase"/>
    <property type="match status" value="1"/>
</dbReference>
<evidence type="ECO:0000313" key="1">
    <source>
        <dbReference type="EMBL" id="OBI31454.1"/>
    </source>
</evidence>
<evidence type="ECO:0000313" key="2">
    <source>
        <dbReference type="Proteomes" id="UP000093943"/>
    </source>
</evidence>
<comment type="caution">
    <text evidence="1">The sequence shown here is derived from an EMBL/GenBank/DDBJ whole genome shotgun (WGS) entry which is preliminary data.</text>
</comment>
<dbReference type="PANTHER" id="PTHR40267">
    <property type="entry name" value="BLR3294 PROTEIN"/>
    <property type="match status" value="1"/>
</dbReference>
<proteinExistence type="predicted"/>